<dbReference type="GO" id="GO:0016740">
    <property type="term" value="F:transferase activity"/>
    <property type="evidence" value="ECO:0007669"/>
    <property type="project" value="UniProtKB-KW"/>
</dbReference>
<dbReference type="InterPro" id="IPR011009">
    <property type="entry name" value="Kinase-like_dom_sf"/>
</dbReference>
<proteinExistence type="predicted"/>
<accession>A0A1G6ZFY8</accession>
<dbReference type="AlphaFoldDB" id="A0A1G6ZFY8"/>
<evidence type="ECO:0000313" key="1">
    <source>
        <dbReference type="EMBL" id="SDE01273.1"/>
    </source>
</evidence>
<evidence type="ECO:0000313" key="2">
    <source>
        <dbReference type="Proteomes" id="UP000198546"/>
    </source>
</evidence>
<sequence length="401" mass="43014">MPVARCPDARCPDARPRRLVPGGRYRWPVPVPDAVAGRAGGQWLVTAGRRLLPLLVCDRHARPMGVGSGMGSLEPLSDTERAVHGDVSPADVGRFLDAWAQTRLGSGIGEVLFRAGRIDAVWGVLLQDGRRVVVKAHRTPAGVETISAAVDAQHVLAAAGFPAPVPLVGPDEVEERVLTAESLIDGPRPDGRQPGVRELLAEGLARHIEVLRSRPHLVAQAGRGPSWCRYQDGPWPVPHDTLVDLRSTPAGFEWLDALARRAADQVLRHRVGSDVVVGHADWYAGNTAVVDGRLVGTFDWELVADTEAVIAGFAASCYAASATGGGGLSTPVETADFLGDYEQVRRRLFSADERAAAAGAATWILAFNARWQVALIEHGLCDRATVALVQDHQEEFLSLSW</sequence>
<dbReference type="Proteomes" id="UP000198546">
    <property type="component" value="Chromosome i"/>
</dbReference>
<dbReference type="SUPFAM" id="SSF56112">
    <property type="entry name" value="Protein kinase-like (PK-like)"/>
    <property type="match status" value="1"/>
</dbReference>
<dbReference type="EMBL" id="LT629688">
    <property type="protein sequence ID" value="SDE01273.1"/>
    <property type="molecule type" value="Genomic_DNA"/>
</dbReference>
<organism evidence="1 2">
    <name type="scientific">Auraticoccus monumenti</name>
    <dbReference type="NCBI Taxonomy" id="675864"/>
    <lineage>
        <taxon>Bacteria</taxon>
        <taxon>Bacillati</taxon>
        <taxon>Actinomycetota</taxon>
        <taxon>Actinomycetes</taxon>
        <taxon>Propionibacteriales</taxon>
        <taxon>Propionibacteriaceae</taxon>
        <taxon>Auraticoccus</taxon>
    </lineage>
</organism>
<keyword evidence="2" id="KW-1185">Reference proteome</keyword>
<dbReference type="STRING" id="675864.SAMN04489747_2276"/>
<reference evidence="1 2" key="1">
    <citation type="submission" date="2016-10" db="EMBL/GenBank/DDBJ databases">
        <authorList>
            <person name="de Groot N.N."/>
        </authorList>
    </citation>
    <scope>NUCLEOTIDE SEQUENCE [LARGE SCALE GENOMIC DNA]</scope>
    <source>
        <strain evidence="1 2">MON 2.2</strain>
    </source>
</reference>
<keyword evidence="1" id="KW-0808">Transferase</keyword>
<name>A0A1G6ZFY8_9ACTN</name>
<gene>
    <name evidence="1" type="ORF">SAMN04489747_2276</name>
</gene>
<protein>
    <submittedName>
        <fullName evidence="1">Phosphotransferase enzyme family protein</fullName>
    </submittedName>
</protein>